<protein>
    <recommendedName>
        <fullName evidence="2">B box-type domain-containing protein</fullName>
    </recommendedName>
</protein>
<evidence type="ECO:0000259" key="2">
    <source>
        <dbReference type="PROSITE" id="PS50119"/>
    </source>
</evidence>
<name>A0A6J8CCR6_MYTCO</name>
<keyword evidence="1" id="KW-0862">Zinc</keyword>
<feature type="domain" description="B box-type" evidence="2">
    <location>
        <begin position="7"/>
        <end position="55"/>
    </location>
</feature>
<dbReference type="Proteomes" id="UP000507470">
    <property type="component" value="Unassembled WGS sequence"/>
</dbReference>
<dbReference type="PROSITE" id="PS50119">
    <property type="entry name" value="ZF_BBOX"/>
    <property type="match status" value="2"/>
</dbReference>
<sequence length="555" mass="64430">MTEISNKDIKQCDVCERNSLLKWKCIDCQLSMCHLCMENIHTKFKLSETHKIISLTGSHERIKPNYCHIHRNQLYCIFCQSCDHLVCPTCLSENHSQHSLTEVEGMVMKIIARIKSFEEQIQNTLIPLCMETLSKISQLQCVEHVRFRSYIGQIMHQEERLFKHIQLHREILLTKLQQKETEIKDILLQKKKTFTINIDKMRQMKMFIDNILQEPGDMDVDYLQRESEEMRKWLSTEMSSPNEQTNQPMLPIFDSMNLNKKLISKMFGFHNSSSELSISFNKSFSLSLPSVTCMKISKNTETIYLWIGCNAAQKIEKYRILPDFKLEQEISDKKVYDMSTTISGDVLFTCSNDTCLYKAKKDGTRKLRSFAPLVPKAVYVNLKDEIHISLQEYGMNKRHSKIVTIDSKDSKEIKHYENGHNKEFFVCVTRITDDSDCLYLVDALSENLEGRIVAITKKDGLLKWAFDGHVERRFPFTPSDLVTTKVNSLVAADVRNNLIYILGNHGTLFQMIDTTKIGLMRPCCVDIDDSNLLWVAFTPTCKTAKTTDIHVFRYE</sequence>
<keyword evidence="4" id="KW-1185">Reference proteome</keyword>
<dbReference type="SMART" id="SM00336">
    <property type="entry name" value="BBOX"/>
    <property type="match status" value="2"/>
</dbReference>
<accession>A0A6J8CCR6</accession>
<reference evidence="3 4" key="1">
    <citation type="submission" date="2020-06" db="EMBL/GenBank/DDBJ databases">
        <authorList>
            <person name="Li R."/>
            <person name="Bekaert M."/>
        </authorList>
    </citation>
    <scope>NUCLEOTIDE SEQUENCE [LARGE SCALE GENOMIC DNA]</scope>
    <source>
        <strain evidence="4">wild</strain>
    </source>
</reference>
<keyword evidence="1" id="KW-0479">Metal-binding</keyword>
<dbReference type="InterPro" id="IPR047153">
    <property type="entry name" value="TRIM45/56/19-like"/>
</dbReference>
<dbReference type="EMBL" id="CACVKT020005120">
    <property type="protein sequence ID" value="CAC5393136.1"/>
    <property type="molecule type" value="Genomic_DNA"/>
</dbReference>
<dbReference type="SUPFAM" id="SSF101898">
    <property type="entry name" value="NHL repeat"/>
    <property type="match status" value="1"/>
</dbReference>
<feature type="domain" description="B box-type" evidence="2">
    <location>
        <begin position="62"/>
        <end position="103"/>
    </location>
</feature>
<dbReference type="PANTHER" id="PTHR25462">
    <property type="entry name" value="BONUS, ISOFORM C-RELATED"/>
    <property type="match status" value="1"/>
</dbReference>
<dbReference type="PANTHER" id="PTHR25462:SF296">
    <property type="entry name" value="MEIOTIC P26, ISOFORM F"/>
    <property type="match status" value="1"/>
</dbReference>
<proteinExistence type="predicted"/>
<keyword evidence="1" id="KW-0863">Zinc-finger</keyword>
<dbReference type="GO" id="GO:0061630">
    <property type="term" value="F:ubiquitin protein ligase activity"/>
    <property type="evidence" value="ECO:0007669"/>
    <property type="project" value="TreeGrafter"/>
</dbReference>
<dbReference type="SUPFAM" id="SSF57845">
    <property type="entry name" value="B-box zinc-binding domain"/>
    <property type="match status" value="1"/>
</dbReference>
<organism evidence="3 4">
    <name type="scientific">Mytilus coruscus</name>
    <name type="common">Sea mussel</name>
    <dbReference type="NCBI Taxonomy" id="42192"/>
    <lineage>
        <taxon>Eukaryota</taxon>
        <taxon>Metazoa</taxon>
        <taxon>Spiralia</taxon>
        <taxon>Lophotrochozoa</taxon>
        <taxon>Mollusca</taxon>
        <taxon>Bivalvia</taxon>
        <taxon>Autobranchia</taxon>
        <taxon>Pteriomorphia</taxon>
        <taxon>Mytilida</taxon>
        <taxon>Mytiloidea</taxon>
        <taxon>Mytilidae</taxon>
        <taxon>Mytilinae</taxon>
        <taxon>Mytilus</taxon>
    </lineage>
</organism>
<dbReference type="GO" id="GO:0008270">
    <property type="term" value="F:zinc ion binding"/>
    <property type="evidence" value="ECO:0007669"/>
    <property type="project" value="UniProtKB-KW"/>
</dbReference>
<evidence type="ECO:0000313" key="4">
    <source>
        <dbReference type="Proteomes" id="UP000507470"/>
    </source>
</evidence>
<dbReference type="AlphaFoldDB" id="A0A6J8CCR6"/>
<evidence type="ECO:0000256" key="1">
    <source>
        <dbReference type="PROSITE-ProRule" id="PRU00024"/>
    </source>
</evidence>
<dbReference type="Pfam" id="PF00643">
    <property type="entry name" value="zf-B_box"/>
    <property type="match status" value="1"/>
</dbReference>
<dbReference type="InterPro" id="IPR000315">
    <property type="entry name" value="Znf_B-box"/>
</dbReference>
<dbReference type="OrthoDB" id="6134966at2759"/>
<dbReference type="CDD" id="cd19757">
    <property type="entry name" value="Bbox1"/>
    <property type="match status" value="1"/>
</dbReference>
<evidence type="ECO:0000313" key="3">
    <source>
        <dbReference type="EMBL" id="CAC5393136.1"/>
    </source>
</evidence>
<dbReference type="CDD" id="cd19756">
    <property type="entry name" value="Bbox2"/>
    <property type="match status" value="1"/>
</dbReference>
<dbReference type="Gene3D" id="3.30.160.60">
    <property type="entry name" value="Classic Zinc Finger"/>
    <property type="match status" value="1"/>
</dbReference>
<gene>
    <name evidence="3" type="ORF">MCOR_28021</name>
</gene>